<feature type="compositionally biased region" description="Low complexity" evidence="1">
    <location>
        <begin position="1043"/>
        <end position="1063"/>
    </location>
</feature>
<feature type="region of interest" description="Disordered" evidence="1">
    <location>
        <begin position="1145"/>
        <end position="1166"/>
    </location>
</feature>
<keyword evidence="2" id="KW-1133">Transmembrane helix</keyword>
<feature type="region of interest" description="Disordered" evidence="1">
    <location>
        <begin position="245"/>
        <end position="283"/>
    </location>
</feature>
<feature type="compositionally biased region" description="Basic and acidic residues" evidence="1">
    <location>
        <begin position="1070"/>
        <end position="1087"/>
    </location>
</feature>
<feature type="region of interest" description="Disordered" evidence="1">
    <location>
        <begin position="558"/>
        <end position="577"/>
    </location>
</feature>
<accession>A0A0L0HKD2</accession>
<feature type="region of interest" description="Disordered" evidence="1">
    <location>
        <begin position="419"/>
        <end position="502"/>
    </location>
</feature>
<dbReference type="GeneID" id="27686823"/>
<feature type="region of interest" description="Disordered" evidence="1">
    <location>
        <begin position="644"/>
        <end position="667"/>
    </location>
</feature>
<feature type="region of interest" description="Disordered" evidence="1">
    <location>
        <begin position="679"/>
        <end position="884"/>
    </location>
</feature>
<feature type="compositionally biased region" description="Polar residues" evidence="1">
    <location>
        <begin position="599"/>
        <end position="608"/>
    </location>
</feature>
<feature type="compositionally biased region" description="Acidic residues" evidence="1">
    <location>
        <begin position="28"/>
        <end position="37"/>
    </location>
</feature>
<feature type="compositionally biased region" description="Polar residues" evidence="1">
    <location>
        <begin position="954"/>
        <end position="965"/>
    </location>
</feature>
<keyword evidence="2" id="KW-0812">Transmembrane</keyword>
<feature type="compositionally biased region" description="Basic and acidic residues" evidence="1">
    <location>
        <begin position="7"/>
        <end position="21"/>
    </location>
</feature>
<reference evidence="3 4" key="1">
    <citation type="submission" date="2009-08" db="EMBL/GenBank/DDBJ databases">
        <title>The Genome Sequence of Spizellomyces punctatus strain DAOM BR117.</title>
        <authorList>
            <consortium name="The Broad Institute Genome Sequencing Platform"/>
            <person name="Russ C."/>
            <person name="Cuomo C."/>
            <person name="Shea T."/>
            <person name="Young S.K."/>
            <person name="Zeng Q."/>
            <person name="Koehrsen M."/>
            <person name="Haas B."/>
            <person name="Borodovsky M."/>
            <person name="Guigo R."/>
            <person name="Alvarado L."/>
            <person name="Berlin A."/>
            <person name="Bochicchio J."/>
            <person name="Borenstein D."/>
            <person name="Chapman S."/>
            <person name="Chen Z."/>
            <person name="Engels R."/>
            <person name="Freedman E."/>
            <person name="Gellesch M."/>
            <person name="Goldberg J."/>
            <person name="Griggs A."/>
            <person name="Gujja S."/>
            <person name="Heiman D."/>
            <person name="Hepburn T."/>
            <person name="Howarth C."/>
            <person name="Jen D."/>
            <person name="Larson L."/>
            <person name="Lewis B."/>
            <person name="Mehta T."/>
            <person name="Park D."/>
            <person name="Pearson M."/>
            <person name="Roberts A."/>
            <person name="Saif S."/>
            <person name="Shenoy N."/>
            <person name="Sisk P."/>
            <person name="Stolte C."/>
            <person name="Sykes S."/>
            <person name="Thomson T."/>
            <person name="Walk T."/>
            <person name="White J."/>
            <person name="Yandava C."/>
            <person name="Burger G."/>
            <person name="Gray M.W."/>
            <person name="Holland P.W.H."/>
            <person name="King N."/>
            <person name="Lang F.B.F."/>
            <person name="Roger A.J."/>
            <person name="Ruiz-Trillo I."/>
            <person name="Lander E."/>
            <person name="Nusbaum C."/>
        </authorList>
    </citation>
    <scope>NUCLEOTIDE SEQUENCE [LARGE SCALE GENOMIC DNA]</scope>
    <source>
        <strain evidence="3 4">DAOM BR117</strain>
    </source>
</reference>
<feature type="compositionally biased region" description="Polar residues" evidence="1">
    <location>
        <begin position="106"/>
        <end position="123"/>
    </location>
</feature>
<feature type="compositionally biased region" description="Low complexity" evidence="1">
    <location>
        <begin position="266"/>
        <end position="281"/>
    </location>
</feature>
<feature type="region of interest" description="Disordered" evidence="1">
    <location>
        <begin position="907"/>
        <end position="975"/>
    </location>
</feature>
<feature type="compositionally biased region" description="Basic and acidic residues" evidence="1">
    <location>
        <begin position="768"/>
        <end position="780"/>
    </location>
</feature>
<name>A0A0L0HKD2_SPIPD</name>
<feature type="region of interest" description="Disordered" evidence="1">
    <location>
        <begin position="167"/>
        <end position="227"/>
    </location>
</feature>
<feature type="compositionally biased region" description="Low complexity" evidence="1">
    <location>
        <begin position="184"/>
        <end position="211"/>
    </location>
</feature>
<evidence type="ECO:0000313" key="3">
    <source>
        <dbReference type="EMBL" id="KND01493.1"/>
    </source>
</evidence>
<dbReference type="STRING" id="645134.A0A0L0HKD2"/>
<dbReference type="RefSeq" id="XP_016609532.1">
    <property type="nucleotide sequence ID" value="XM_016751569.1"/>
</dbReference>
<evidence type="ECO:0000313" key="4">
    <source>
        <dbReference type="Proteomes" id="UP000053201"/>
    </source>
</evidence>
<dbReference type="VEuPathDB" id="FungiDB:SPPG_03293"/>
<feature type="compositionally biased region" description="Polar residues" evidence="1">
    <location>
        <begin position="649"/>
        <end position="664"/>
    </location>
</feature>
<feature type="region of interest" description="Disordered" evidence="1">
    <location>
        <begin position="586"/>
        <end position="621"/>
    </location>
</feature>
<feature type="compositionally biased region" description="Basic and acidic residues" evidence="1">
    <location>
        <begin position="245"/>
        <end position="255"/>
    </location>
</feature>
<feature type="compositionally biased region" description="Low complexity" evidence="1">
    <location>
        <begin position="874"/>
        <end position="884"/>
    </location>
</feature>
<dbReference type="InParanoid" id="A0A0L0HKD2"/>
<feature type="compositionally biased region" description="Low complexity" evidence="1">
    <location>
        <begin position="558"/>
        <end position="570"/>
    </location>
</feature>
<dbReference type="Proteomes" id="UP000053201">
    <property type="component" value="Unassembled WGS sequence"/>
</dbReference>
<dbReference type="OrthoDB" id="2137541at2759"/>
<evidence type="ECO:0000256" key="1">
    <source>
        <dbReference type="SAM" id="MobiDB-lite"/>
    </source>
</evidence>
<sequence length="1342" mass="146931">MGSQAKKTTDDGLREQYEGRRLGATTELDTDEWDDSSSDGGEGIADSDFGVTTRENDDDLLENSTADTEGTSESDPAPALRRRQPPVSYGGLGSAGSYGPYRKPTQRSSYRQFSAGQPITSSSLRDHRALISSAPGSRRVSNYSMRSSNSTYYPMLLESTPAFLLPAEPEGRADSLPRHPPRSSPLSGSSYPQSLISQSSRDSHQSLSAASKLDGTSSPLDSVLANVPDDDPYVLQVMNLSTQHYREKQTERDPVKGSPHTVATLPTDASRRTTSSTTPDSVPLLAGQADITLASVERKPSDVNRPVEDAPETNFQASQQTLYRSSRCKQYFETRYSHICLLTSSPNLRYNPLEVIRWRRAMWQRAVKSGASTEEQKKWKLRYYTWHVGNTELVEYYNEHKEDNKDQEGSNMANDLSRAHTDIDDVLADNEKRPSKWKKARKRRRPTKGEWQNSLRVSDRRFSRRSKAISRSLVSPPDGTAPEESNQGQALSVEAADDATREVPRPMFDVDGTIIVSPSFLTQFLAGGSAGLEPGAFSRLESAQELSDDGKLVYASGPSASQAQQAVSPSEISENPFEELQQTSVTAPALSQGVPKVSMETNISSGSPQMMDLDQSEDAEEIVPVPDGQAKRKKSGFWGRILEKRAPEDSSTSVVSGENGNISQVPGRKKSFLSAVSMDHLGHKKGKSPFVTPANIPRVSAESQRSITKSSTLSSTRDGMDILRKPRTPSPFKKFPRMAHAESEPVLVKGGRSGARRRSPFPGDGDDEGLRVSHRQDVDRGIGQIQVANNVDMPEHPISEPGSHPEDHGYGHQEAAQACPSQNRESVLDDSMASDTDDGDPRGRVRGIKGMMKTIGLRQRKDIAAQGDENVQSDGDTGMAAAGWDDGDAVRKKARYFKAKLTRDQSKRWVWDDSSSEDSSENAVSATRGRSRDQWWSRRKMKGKKASAGDIASKTGSRIQLGDSQEATKKPRRRKKLMRTFIGSRLGYESSTSATSSVADQDGIDGMDGSARVDVVEEGGTIKRLAGWIVTSATSGEEDDEVGPVSGSKSLSSSKGRSPSQRGEAISTFDRGDQTYPRRDIDSPLTAEEHDLHDRLLMLGGRLDKMMPSVERYKVDIEHQIDQHKTLMLRLALPEPAQNVSDALENEKDKNASTVQTGADEEGQTPSSLPLIQTVEVTGVKLTEEKIRQAMEKVTDSLTTLEDLCLALTTRDNQSHEHVSAMMCGLDAVNQQVNEELSRQLKIVEEALQQAEGRPRALGFFQELYYQLIAYLLAFLGFTIWSWFQLWKVGRRALSGAKTIVAVISPPAAAAVEDAGQATLDIVKQGTVKALASATGGLQSPS</sequence>
<protein>
    <submittedName>
        <fullName evidence="3">Uncharacterized protein</fullName>
    </submittedName>
</protein>
<evidence type="ECO:0000256" key="2">
    <source>
        <dbReference type="SAM" id="Phobius"/>
    </source>
</evidence>
<feature type="compositionally biased region" description="Basic and acidic residues" evidence="1">
    <location>
        <begin position="419"/>
        <end position="434"/>
    </location>
</feature>
<dbReference type="EMBL" id="KQ257454">
    <property type="protein sequence ID" value="KND01493.1"/>
    <property type="molecule type" value="Genomic_DNA"/>
</dbReference>
<gene>
    <name evidence="3" type="ORF">SPPG_03293</name>
</gene>
<proteinExistence type="predicted"/>
<organism evidence="3 4">
    <name type="scientific">Spizellomyces punctatus (strain DAOM BR117)</name>
    <dbReference type="NCBI Taxonomy" id="645134"/>
    <lineage>
        <taxon>Eukaryota</taxon>
        <taxon>Fungi</taxon>
        <taxon>Fungi incertae sedis</taxon>
        <taxon>Chytridiomycota</taxon>
        <taxon>Chytridiomycota incertae sedis</taxon>
        <taxon>Chytridiomycetes</taxon>
        <taxon>Spizellomycetales</taxon>
        <taxon>Spizellomycetaceae</taxon>
        <taxon>Spizellomyces</taxon>
    </lineage>
</organism>
<feature type="region of interest" description="Disordered" evidence="1">
    <location>
        <begin position="1035"/>
        <end position="1087"/>
    </location>
</feature>
<feature type="transmembrane region" description="Helical" evidence="2">
    <location>
        <begin position="1264"/>
        <end position="1284"/>
    </location>
</feature>
<keyword evidence="4" id="KW-1185">Reference proteome</keyword>
<feature type="compositionally biased region" description="Basic and acidic residues" evidence="1">
    <location>
        <begin position="793"/>
        <end position="811"/>
    </location>
</feature>
<feature type="region of interest" description="Disordered" evidence="1">
    <location>
        <begin position="1"/>
        <end position="126"/>
    </location>
</feature>
<feature type="compositionally biased region" description="Basic residues" evidence="1">
    <location>
        <begin position="435"/>
        <end position="446"/>
    </location>
</feature>
<keyword evidence="2" id="KW-0472">Membrane</keyword>
<feature type="compositionally biased region" description="Polar residues" evidence="1">
    <location>
        <begin position="701"/>
        <end position="717"/>
    </location>
</feature>
<feature type="compositionally biased region" description="Polar residues" evidence="1">
    <location>
        <begin position="62"/>
        <end position="74"/>
    </location>
</feature>